<keyword evidence="1" id="KW-0479">Metal-binding</keyword>
<keyword evidence="1" id="KW-0862">Zinc</keyword>
<dbReference type="AlphaFoldDB" id="A0A250KTI6"/>
<dbReference type="PANTHER" id="PTHR38133:SF1">
    <property type="entry name" value="SLR1429 PROTEIN"/>
    <property type="match status" value="1"/>
</dbReference>
<dbReference type="KEGG" id="mmai:sS8_3022"/>
<dbReference type="Proteomes" id="UP000266313">
    <property type="component" value="Chromosome"/>
</dbReference>
<dbReference type="PANTHER" id="PTHR38133">
    <property type="entry name" value="SLR1429 PROTEIN"/>
    <property type="match status" value="1"/>
</dbReference>
<dbReference type="GO" id="GO:0008270">
    <property type="term" value="F:zinc ion binding"/>
    <property type="evidence" value="ECO:0007669"/>
    <property type="project" value="UniProtKB-KW"/>
</dbReference>
<keyword evidence="1" id="KW-0863">Zinc-finger</keyword>
<feature type="domain" description="SWIM-type" evidence="2">
    <location>
        <begin position="115"/>
        <end position="150"/>
    </location>
</feature>
<accession>A0A250KTI6</accession>
<proteinExistence type="predicted"/>
<dbReference type="RefSeq" id="WP_119630251.1">
    <property type="nucleotide sequence ID" value="NZ_AP017928.1"/>
</dbReference>
<reference evidence="3 4" key="1">
    <citation type="submission" date="2016-12" db="EMBL/GenBank/DDBJ databases">
        <title>Genome sequencing of Methylocaldum marinum.</title>
        <authorList>
            <person name="Takeuchi M."/>
            <person name="Kamagata Y."/>
            <person name="Hiraoka S."/>
            <person name="Oshima K."/>
            <person name="Hattori M."/>
            <person name="Iwasaki W."/>
        </authorList>
    </citation>
    <scope>NUCLEOTIDE SEQUENCE [LARGE SCALE GENOMIC DNA]</scope>
    <source>
        <strain evidence="3 4">S8</strain>
    </source>
</reference>
<sequence>MKTVRTWWGRKFIQALEAFTDPARLARGRGYTGSERIKSWNVRSNRVSATVRGNVNPYFGIYKEPYYQTLVELKTIAASDWSRVVADLGSRAAFVSRLLLNEMPDNIEEPFEALGLRLLPRDAKDLKTDCSCPDWANPCKHVAGLYYFLAARLDQDPFLLFELRGLSREELMKQLRATPLGRVLADALSEQEEPVSTVDSYFTRPRPQPLPSAVAAERFWRLGKRLPERIEPAVPPAVPALLIKKGGDFPEFWARENSFVETMEACYEAIRKRGKVW</sequence>
<dbReference type="InterPro" id="IPR007527">
    <property type="entry name" value="Znf_SWIM"/>
</dbReference>
<evidence type="ECO:0000313" key="3">
    <source>
        <dbReference type="EMBL" id="BBA34965.1"/>
    </source>
</evidence>
<evidence type="ECO:0000313" key="4">
    <source>
        <dbReference type="Proteomes" id="UP000266313"/>
    </source>
</evidence>
<evidence type="ECO:0000256" key="1">
    <source>
        <dbReference type="PROSITE-ProRule" id="PRU00325"/>
    </source>
</evidence>
<organism evidence="3 4">
    <name type="scientific">Methylocaldum marinum</name>
    <dbReference type="NCBI Taxonomy" id="1432792"/>
    <lineage>
        <taxon>Bacteria</taxon>
        <taxon>Pseudomonadati</taxon>
        <taxon>Pseudomonadota</taxon>
        <taxon>Gammaproteobacteria</taxon>
        <taxon>Methylococcales</taxon>
        <taxon>Methylococcaceae</taxon>
        <taxon>Methylocaldum</taxon>
    </lineage>
</organism>
<dbReference type="OrthoDB" id="188274at2"/>
<dbReference type="PROSITE" id="PS50966">
    <property type="entry name" value="ZF_SWIM"/>
    <property type="match status" value="1"/>
</dbReference>
<gene>
    <name evidence="3" type="ORF">sS8_3022</name>
</gene>
<dbReference type="Pfam" id="PF04434">
    <property type="entry name" value="SWIM"/>
    <property type="match status" value="1"/>
</dbReference>
<evidence type="ECO:0000259" key="2">
    <source>
        <dbReference type="PROSITE" id="PS50966"/>
    </source>
</evidence>
<name>A0A250KTI6_9GAMM</name>
<dbReference type="EMBL" id="AP017928">
    <property type="protein sequence ID" value="BBA34965.1"/>
    <property type="molecule type" value="Genomic_DNA"/>
</dbReference>
<protein>
    <recommendedName>
        <fullName evidence="2">SWIM-type domain-containing protein</fullName>
    </recommendedName>
</protein>
<keyword evidence="4" id="KW-1185">Reference proteome</keyword>